<dbReference type="PANTHER" id="PTHR37463">
    <property type="entry name" value="GSL3115 PROTEIN"/>
    <property type="match status" value="1"/>
</dbReference>
<sequence length="40" mass="4950">MPEKICSCCQRSFSWRKKWAKDWDSVKYCSERCRRMKSSQ</sequence>
<dbReference type="InterPro" id="IPR017136">
    <property type="entry name" value="UCP037205"/>
</dbReference>
<dbReference type="Proteomes" id="UP001241110">
    <property type="component" value="Unassembled WGS sequence"/>
</dbReference>
<reference evidence="1" key="1">
    <citation type="submission" date="2023-05" db="EMBL/GenBank/DDBJ databases">
        <authorList>
            <person name="Zhang X."/>
        </authorList>
    </citation>
    <scope>NUCLEOTIDE SEQUENCE</scope>
    <source>
        <strain evidence="1">YF14B1</strain>
    </source>
</reference>
<protein>
    <submittedName>
        <fullName evidence="1">DUF2256 domain-containing protein</fullName>
    </submittedName>
</protein>
<evidence type="ECO:0000313" key="1">
    <source>
        <dbReference type="EMBL" id="MDJ1484858.1"/>
    </source>
</evidence>
<dbReference type="Pfam" id="PF10013">
    <property type="entry name" value="DUF2256"/>
    <property type="match status" value="1"/>
</dbReference>
<proteinExistence type="predicted"/>
<name>A0AAE3QWU1_9BACT</name>
<gene>
    <name evidence="1" type="ORF">QNI16_30440</name>
</gene>
<evidence type="ECO:0000313" key="2">
    <source>
        <dbReference type="Proteomes" id="UP001241110"/>
    </source>
</evidence>
<dbReference type="AlphaFoldDB" id="A0AAE3QWU1"/>
<dbReference type="PANTHER" id="PTHR37463:SF1">
    <property type="entry name" value="DUF2256 DOMAIN-CONTAINING PROTEIN"/>
    <property type="match status" value="1"/>
</dbReference>
<organism evidence="1 2">
    <name type="scientific">Xanthocytophaga flava</name>
    <dbReference type="NCBI Taxonomy" id="3048013"/>
    <lineage>
        <taxon>Bacteria</taxon>
        <taxon>Pseudomonadati</taxon>
        <taxon>Bacteroidota</taxon>
        <taxon>Cytophagia</taxon>
        <taxon>Cytophagales</taxon>
        <taxon>Rhodocytophagaceae</taxon>
        <taxon>Xanthocytophaga</taxon>
    </lineage>
</organism>
<dbReference type="PIRSF" id="PIRSF037205">
    <property type="entry name" value="UCP037205"/>
    <property type="match status" value="1"/>
</dbReference>
<comment type="caution">
    <text evidence="1">The sequence shown here is derived from an EMBL/GenBank/DDBJ whole genome shotgun (WGS) entry which is preliminary data.</text>
</comment>
<dbReference type="EMBL" id="JASJOS010000017">
    <property type="protein sequence ID" value="MDJ1484858.1"/>
    <property type="molecule type" value="Genomic_DNA"/>
</dbReference>
<accession>A0AAE3QWU1</accession>